<evidence type="ECO:0000313" key="3">
    <source>
        <dbReference type="Proteomes" id="UP001075461"/>
    </source>
</evidence>
<gene>
    <name evidence="2" type="ORF">O6B92_08825</name>
</gene>
<accession>A0A9Q4PVZ9</accession>
<evidence type="ECO:0000313" key="2">
    <source>
        <dbReference type="EMBL" id="MCZ6162429.1"/>
    </source>
</evidence>
<feature type="domain" description="DUF4325" evidence="1">
    <location>
        <begin position="28"/>
        <end position="90"/>
    </location>
</feature>
<dbReference type="AlphaFoldDB" id="A0A9Q4PVZ9"/>
<dbReference type="InterPro" id="IPR025474">
    <property type="entry name" value="DUF4325"/>
</dbReference>
<name>A0A9Q4PVZ9_9BACT</name>
<dbReference type="RefSeq" id="WP_269480662.1">
    <property type="nucleotide sequence ID" value="NZ_JAPXGH010000011.1"/>
</dbReference>
<organism evidence="2 3">
    <name type="scientific">Campylobacter ureolyticus</name>
    <dbReference type="NCBI Taxonomy" id="827"/>
    <lineage>
        <taxon>Bacteria</taxon>
        <taxon>Pseudomonadati</taxon>
        <taxon>Campylobacterota</taxon>
        <taxon>Epsilonproteobacteria</taxon>
        <taxon>Campylobacterales</taxon>
        <taxon>Campylobacteraceae</taxon>
        <taxon>Campylobacter</taxon>
    </lineage>
</organism>
<dbReference type="EMBL" id="JAPXGP010000008">
    <property type="protein sequence ID" value="MCZ6162429.1"/>
    <property type="molecule type" value="Genomic_DNA"/>
</dbReference>
<proteinExistence type="predicted"/>
<dbReference type="Proteomes" id="UP001075461">
    <property type="component" value="Unassembled WGS sequence"/>
</dbReference>
<comment type="caution">
    <text evidence="2">The sequence shown here is derived from an EMBL/GenBank/DDBJ whole genome shotgun (WGS) entry which is preliminary data.</text>
</comment>
<dbReference type="Pfam" id="PF14213">
    <property type="entry name" value="DUF4325"/>
    <property type="match status" value="1"/>
</dbReference>
<evidence type="ECO:0000259" key="1">
    <source>
        <dbReference type="Pfam" id="PF14213"/>
    </source>
</evidence>
<protein>
    <submittedName>
        <fullName evidence="2">STAS-like domain-containing protein</fullName>
    </submittedName>
</protein>
<sequence length="104" mass="12257">MDEILNYNFAKEFTKTPGPRYKRLGDYSGEEFREVLKNLLKRYKKIEIDGTDIITSFNPSFLSEAFGRLAEEMGGSEKLFKRVKLFSRTNNKLEEKFRIYAEVN</sequence>
<reference evidence="2" key="1">
    <citation type="submission" date="2022-12" db="EMBL/GenBank/DDBJ databases">
        <title>Species Delineation and Comparative Genomics within the Campylobacter ureolyticus Complex.</title>
        <authorList>
            <person name="Maki J."/>
            <person name="Howard M."/>
            <person name="Connelly S."/>
            <person name="Hardy D.J."/>
            <person name="Cameron A."/>
        </authorList>
    </citation>
    <scope>NUCLEOTIDE SEQUENCE</scope>
    <source>
        <strain evidence="2">URMC_786</strain>
    </source>
</reference>